<proteinExistence type="inferred from homology"/>
<reference evidence="7 8" key="1">
    <citation type="submission" date="2024-05" db="EMBL/GenBank/DDBJ databases">
        <title>Long read based assembly of the Candida bracarensis genome reveals expanded adhesin content.</title>
        <authorList>
            <person name="Marcet-Houben M."/>
            <person name="Ksiezopolska E."/>
            <person name="Gabaldon T."/>
        </authorList>
    </citation>
    <scope>NUCLEOTIDE SEQUENCE [LARGE SCALE GENOMIC DNA]</scope>
    <source>
        <strain evidence="7 8">CBM6</strain>
    </source>
</reference>
<keyword evidence="5" id="KW-0560">Oxidoreductase</keyword>
<evidence type="ECO:0000256" key="6">
    <source>
        <dbReference type="SAM" id="MobiDB-lite"/>
    </source>
</evidence>
<name>A0ABR4NLV0_9SACH</name>
<evidence type="ECO:0000256" key="2">
    <source>
        <dbReference type="ARBA" id="ARBA00022630"/>
    </source>
</evidence>
<evidence type="ECO:0000256" key="3">
    <source>
        <dbReference type="ARBA" id="ARBA00022827"/>
    </source>
</evidence>
<evidence type="ECO:0000313" key="8">
    <source>
        <dbReference type="Proteomes" id="UP001623330"/>
    </source>
</evidence>
<keyword evidence="2" id="KW-0285">Flavoprotein</keyword>
<dbReference type="InterPro" id="IPR050346">
    <property type="entry name" value="FMO-like"/>
</dbReference>
<comment type="caution">
    <text evidence="7">The sequence shown here is derived from an EMBL/GenBank/DDBJ whole genome shotgun (WGS) entry which is preliminary data.</text>
</comment>
<dbReference type="GO" id="GO:0004497">
    <property type="term" value="F:monooxygenase activity"/>
    <property type="evidence" value="ECO:0007669"/>
    <property type="project" value="UniProtKB-KW"/>
</dbReference>
<dbReference type="InterPro" id="IPR036188">
    <property type="entry name" value="FAD/NAD-bd_sf"/>
</dbReference>
<keyword evidence="3" id="KW-0274">FAD</keyword>
<keyword evidence="8" id="KW-1185">Reference proteome</keyword>
<evidence type="ECO:0000256" key="5">
    <source>
        <dbReference type="ARBA" id="ARBA00023002"/>
    </source>
</evidence>
<dbReference type="InterPro" id="IPR000960">
    <property type="entry name" value="Flavin_mOase"/>
</dbReference>
<gene>
    <name evidence="7" type="ORF">RNJ44_02491</name>
</gene>
<dbReference type="Gene3D" id="3.50.50.60">
    <property type="entry name" value="FAD/NAD(P)-binding domain"/>
    <property type="match status" value="2"/>
</dbReference>
<dbReference type="PIRSF" id="PIRSF000332">
    <property type="entry name" value="FMO"/>
    <property type="match status" value="1"/>
</dbReference>
<dbReference type="Proteomes" id="UP001623330">
    <property type="component" value="Unassembled WGS sequence"/>
</dbReference>
<dbReference type="PRINTS" id="PR00370">
    <property type="entry name" value="FMOXYGENASE"/>
</dbReference>
<dbReference type="SUPFAM" id="SSF51905">
    <property type="entry name" value="FAD/NAD(P)-binding domain"/>
    <property type="match status" value="1"/>
</dbReference>
<dbReference type="EMBL" id="JBEVYD010000013">
    <property type="protein sequence ID" value="KAL3228546.1"/>
    <property type="molecule type" value="Genomic_DNA"/>
</dbReference>
<protein>
    <submittedName>
        <fullName evidence="7">Thiol-specific monooxygenase</fullName>
    </submittedName>
</protein>
<keyword evidence="4" id="KW-0521">NADP</keyword>
<evidence type="ECO:0000256" key="1">
    <source>
        <dbReference type="ARBA" id="ARBA00009183"/>
    </source>
</evidence>
<evidence type="ECO:0000256" key="4">
    <source>
        <dbReference type="ARBA" id="ARBA00022857"/>
    </source>
</evidence>
<dbReference type="PANTHER" id="PTHR23023">
    <property type="entry name" value="DIMETHYLANILINE MONOOXYGENASE"/>
    <property type="match status" value="1"/>
</dbReference>
<feature type="region of interest" description="Disordered" evidence="6">
    <location>
        <begin position="387"/>
        <end position="419"/>
    </location>
</feature>
<dbReference type="Pfam" id="PF00743">
    <property type="entry name" value="FMO-like"/>
    <property type="match status" value="2"/>
</dbReference>
<accession>A0ABR4NLV0</accession>
<evidence type="ECO:0000313" key="7">
    <source>
        <dbReference type="EMBL" id="KAL3228546.1"/>
    </source>
</evidence>
<organism evidence="7 8">
    <name type="scientific">Nakaseomyces bracarensis</name>
    <dbReference type="NCBI Taxonomy" id="273131"/>
    <lineage>
        <taxon>Eukaryota</taxon>
        <taxon>Fungi</taxon>
        <taxon>Dikarya</taxon>
        <taxon>Ascomycota</taxon>
        <taxon>Saccharomycotina</taxon>
        <taxon>Saccharomycetes</taxon>
        <taxon>Saccharomycetales</taxon>
        <taxon>Saccharomycetaceae</taxon>
        <taxon>Nakaseomyces</taxon>
    </lineage>
</organism>
<comment type="similarity">
    <text evidence="1">Belongs to the FMO family.</text>
</comment>
<sequence length="419" mass="47566">MTGKRVGIVGAGPGGLATARVLLEDFIGVNVTIFDSNPEIGGVWFYPEDDKSGRVMYDYLETNISKDLMQFSGFPFKAGVPFYPNRGQVWEYLQEYYTQFIKSNAQIDVKLSTSVVRVSKHQDGRKWIITTGEGTTEKCYDFDYVVISNGHFTTPKIPSGVKGLDEWFQQGRALHSKDFHNCEFARDKTIIVVGNGSSGSDIANQCSTVASKVYVSVTNLDEVENKQGSLIEYVPKIRAVQPNGTVLFENGDQLEDVDHLVYATGYLYTLPFFDSEFNKRLVKKDGSGINGLWNHVIYKDDPTLAFTLLPQMVVPFPLAESQAAVISQVFQHNITIDKDEREDRDETHNFPDLSDVEYYRTLQSVLDKTPHRFQPVVWDDAHRERRAQSAQEKKVRNGLLAKHSQQLHENRKPYYLPRL</sequence>
<keyword evidence="7" id="KW-0503">Monooxygenase</keyword>
<dbReference type="InterPro" id="IPR020946">
    <property type="entry name" value="Flavin_mOase-like"/>
</dbReference>